<dbReference type="SMART" id="SM00906">
    <property type="entry name" value="Fungal_trans"/>
    <property type="match status" value="1"/>
</dbReference>
<dbReference type="PANTHER" id="PTHR46910:SF1">
    <property type="entry name" value="MISCELLANEOUS ZN(II)2CYS6 TRANSCRIPTION FACTOR (EUROFUNG)-RELATED"/>
    <property type="match status" value="1"/>
</dbReference>
<dbReference type="InterPro" id="IPR001138">
    <property type="entry name" value="Zn2Cys6_DnaBD"/>
</dbReference>
<keyword evidence="5" id="KW-0539">Nucleus</keyword>
<dbReference type="GO" id="GO:0000981">
    <property type="term" value="F:DNA-binding transcription factor activity, RNA polymerase II-specific"/>
    <property type="evidence" value="ECO:0007669"/>
    <property type="project" value="InterPro"/>
</dbReference>
<dbReference type="InterPro" id="IPR036864">
    <property type="entry name" value="Zn2-C6_fun-type_DNA-bd_sf"/>
</dbReference>
<dbReference type="HOGENOM" id="CLU_008511_2_2_1"/>
<dbReference type="eggNOG" id="ENOG502T713">
    <property type="taxonomic scope" value="Eukaryota"/>
</dbReference>
<dbReference type="PROSITE" id="PS50048">
    <property type="entry name" value="ZN2_CY6_FUNGAL_2"/>
    <property type="match status" value="1"/>
</dbReference>
<dbReference type="InParanoid" id="W2RXE4"/>
<feature type="domain" description="Zn(2)-C6 fungal-type" evidence="7">
    <location>
        <begin position="21"/>
        <end position="51"/>
    </location>
</feature>
<dbReference type="InterPro" id="IPR050987">
    <property type="entry name" value="AtrR-like"/>
</dbReference>
<reference evidence="8 9" key="1">
    <citation type="submission" date="2013-03" db="EMBL/GenBank/DDBJ databases">
        <title>The Genome Sequence of Phialophora europaea CBS 101466.</title>
        <authorList>
            <consortium name="The Broad Institute Genomics Platform"/>
            <person name="Cuomo C."/>
            <person name="de Hoog S."/>
            <person name="Gorbushina A."/>
            <person name="Walker B."/>
            <person name="Young S.K."/>
            <person name="Zeng Q."/>
            <person name="Gargeya S."/>
            <person name="Fitzgerald M."/>
            <person name="Haas B."/>
            <person name="Abouelleil A."/>
            <person name="Allen A.W."/>
            <person name="Alvarado L."/>
            <person name="Arachchi H.M."/>
            <person name="Berlin A.M."/>
            <person name="Chapman S.B."/>
            <person name="Gainer-Dewar J."/>
            <person name="Goldberg J."/>
            <person name="Griggs A."/>
            <person name="Gujja S."/>
            <person name="Hansen M."/>
            <person name="Howarth C."/>
            <person name="Imamovic A."/>
            <person name="Ireland A."/>
            <person name="Larimer J."/>
            <person name="McCowan C."/>
            <person name="Murphy C."/>
            <person name="Pearson M."/>
            <person name="Poon T.W."/>
            <person name="Priest M."/>
            <person name="Roberts A."/>
            <person name="Saif S."/>
            <person name="Shea T."/>
            <person name="Sisk P."/>
            <person name="Sykes S."/>
            <person name="Wortman J."/>
            <person name="Nusbaum C."/>
            <person name="Birren B."/>
        </authorList>
    </citation>
    <scope>NUCLEOTIDE SEQUENCE [LARGE SCALE GENOMIC DNA]</scope>
    <source>
        <strain evidence="8 9">CBS 101466</strain>
    </source>
</reference>
<evidence type="ECO:0000313" key="9">
    <source>
        <dbReference type="Proteomes" id="UP000030752"/>
    </source>
</evidence>
<feature type="region of interest" description="Disordered" evidence="6">
    <location>
        <begin position="163"/>
        <end position="185"/>
    </location>
</feature>
<dbReference type="VEuPathDB" id="FungiDB:HMPREF1541_05260"/>
<evidence type="ECO:0000256" key="4">
    <source>
        <dbReference type="ARBA" id="ARBA00023163"/>
    </source>
</evidence>
<dbReference type="Gene3D" id="4.10.240.10">
    <property type="entry name" value="Zn(2)-C6 fungal-type DNA-binding domain"/>
    <property type="match status" value="1"/>
</dbReference>
<evidence type="ECO:0000313" key="8">
    <source>
        <dbReference type="EMBL" id="ETN40980.1"/>
    </source>
</evidence>
<keyword evidence="3" id="KW-0238">DNA-binding</keyword>
<sequence length="741" mass="84301">MDGQPPPFYDGGIDRLRSGQACLTCRKRKNKCDGSRPACGFCNRRSLRCVYDDAIKNAGVDRGYVETLEQKVRRLEQELRQRGTESSFESPPMRPQTDESLIQDFRWRNPQARPRATRVEKLQPVPSDASNTLLEKDHDLVKIIKYGEISIHSALADFGVAPSGTSPSEVTQTVSTEVPEHDFSSRDADVDIREEHQPMDDNCFVLPPRSLALRLADLFFDHVAPLLPLVHEPSFRKELEALYEGHQSASIAFRSIINVVFAYGCDYLDLELKRTYELAQEFHERATDLILLVCYELASLEVVQALLLVTLHLNSSMQFHRMWVNTGLLVRTAQALNLHLDPSEWKINMIEKELRKRFWWSIYSLDRFISLKHCRPPALNIEAGHSARPAAVDDDLILPHGIAESQDPRRPPSQLHFFNHLMQLIHISETALSSSSTNAPWKPSKRQTDSKSIKTDATAVIYTQLSAALEQESKLAGWLEELPQHLQFDYINSSPKLRKQQKSLQARYLHTRLLIHRPNMISALKLDNNQDYLGGSDGFLQSILTASIQQCIQCSCELVGLVQDHYQQNSIGPWWLLLQFIFTTLATLFAVQGRRSLVPTPGENDIMLAIEKGMALLRSFGDIDLTLIQCRQYFELIMPVTMAYGTLTDVANTSRHRLPDRLPENSQGQPSYLPHLMNGFQNMQQQQQRSFPRFEGLNDFYIPDLGPHNVDQTMTDSTAELFPNRAFGGFNFGALDPFLQM</sequence>
<dbReference type="CDD" id="cd12148">
    <property type="entry name" value="fungal_TF_MHR"/>
    <property type="match status" value="1"/>
</dbReference>
<evidence type="ECO:0000256" key="2">
    <source>
        <dbReference type="ARBA" id="ARBA00023015"/>
    </source>
</evidence>
<keyword evidence="2" id="KW-0805">Transcription regulation</keyword>
<dbReference type="InterPro" id="IPR007219">
    <property type="entry name" value="XnlR_reg_dom"/>
</dbReference>
<keyword evidence="9" id="KW-1185">Reference proteome</keyword>
<dbReference type="GO" id="GO:0008270">
    <property type="term" value="F:zinc ion binding"/>
    <property type="evidence" value="ECO:0007669"/>
    <property type="project" value="InterPro"/>
</dbReference>
<keyword evidence="1" id="KW-0479">Metal-binding</keyword>
<dbReference type="PANTHER" id="PTHR46910">
    <property type="entry name" value="TRANSCRIPTION FACTOR PDR1"/>
    <property type="match status" value="1"/>
</dbReference>
<dbReference type="RefSeq" id="XP_008717823.1">
    <property type="nucleotide sequence ID" value="XM_008719601.1"/>
</dbReference>
<dbReference type="PROSITE" id="PS00463">
    <property type="entry name" value="ZN2_CY6_FUNGAL_1"/>
    <property type="match status" value="1"/>
</dbReference>
<dbReference type="Pfam" id="PF04082">
    <property type="entry name" value="Fungal_trans"/>
    <property type="match status" value="1"/>
</dbReference>
<dbReference type="GeneID" id="19972599"/>
<proteinExistence type="predicted"/>
<name>W2RXE4_CYPE1</name>
<feature type="region of interest" description="Disordered" evidence="6">
    <location>
        <begin position="78"/>
        <end position="103"/>
    </location>
</feature>
<feature type="compositionally biased region" description="Polar residues" evidence="6">
    <location>
        <begin position="163"/>
        <end position="176"/>
    </location>
</feature>
<dbReference type="SMART" id="SM00066">
    <property type="entry name" value="GAL4"/>
    <property type="match status" value="1"/>
</dbReference>
<dbReference type="GO" id="GO:0006351">
    <property type="term" value="P:DNA-templated transcription"/>
    <property type="evidence" value="ECO:0007669"/>
    <property type="project" value="InterPro"/>
</dbReference>
<dbReference type="EMBL" id="KB822720">
    <property type="protein sequence ID" value="ETN40980.1"/>
    <property type="molecule type" value="Genomic_DNA"/>
</dbReference>
<dbReference type="Pfam" id="PF00172">
    <property type="entry name" value="Zn_clus"/>
    <property type="match status" value="1"/>
</dbReference>
<dbReference type="CDD" id="cd14653">
    <property type="entry name" value="ZIP_Gal4p-like"/>
    <property type="match status" value="1"/>
</dbReference>
<evidence type="ECO:0000256" key="1">
    <source>
        <dbReference type="ARBA" id="ARBA00022723"/>
    </source>
</evidence>
<evidence type="ECO:0000256" key="5">
    <source>
        <dbReference type="ARBA" id="ARBA00023242"/>
    </source>
</evidence>
<gene>
    <name evidence="8" type="ORF">HMPREF1541_05260</name>
</gene>
<dbReference type="OrthoDB" id="424974at2759"/>
<organism evidence="8 9">
    <name type="scientific">Cyphellophora europaea (strain CBS 101466)</name>
    <name type="common">Phialophora europaea</name>
    <dbReference type="NCBI Taxonomy" id="1220924"/>
    <lineage>
        <taxon>Eukaryota</taxon>
        <taxon>Fungi</taxon>
        <taxon>Dikarya</taxon>
        <taxon>Ascomycota</taxon>
        <taxon>Pezizomycotina</taxon>
        <taxon>Eurotiomycetes</taxon>
        <taxon>Chaetothyriomycetidae</taxon>
        <taxon>Chaetothyriales</taxon>
        <taxon>Cyphellophoraceae</taxon>
        <taxon>Cyphellophora</taxon>
    </lineage>
</organism>
<evidence type="ECO:0000256" key="3">
    <source>
        <dbReference type="ARBA" id="ARBA00023125"/>
    </source>
</evidence>
<dbReference type="Proteomes" id="UP000030752">
    <property type="component" value="Unassembled WGS sequence"/>
</dbReference>
<accession>W2RXE4</accession>
<dbReference type="SUPFAM" id="SSF57701">
    <property type="entry name" value="Zn2/Cys6 DNA-binding domain"/>
    <property type="match status" value="1"/>
</dbReference>
<dbReference type="CDD" id="cd00067">
    <property type="entry name" value="GAL4"/>
    <property type="match status" value="1"/>
</dbReference>
<keyword evidence="4" id="KW-0804">Transcription</keyword>
<dbReference type="GO" id="GO:0003677">
    <property type="term" value="F:DNA binding"/>
    <property type="evidence" value="ECO:0007669"/>
    <property type="project" value="UniProtKB-KW"/>
</dbReference>
<protein>
    <recommendedName>
        <fullName evidence="7">Zn(2)-C6 fungal-type domain-containing protein</fullName>
    </recommendedName>
</protein>
<dbReference type="AlphaFoldDB" id="W2RXE4"/>
<evidence type="ECO:0000256" key="6">
    <source>
        <dbReference type="SAM" id="MobiDB-lite"/>
    </source>
</evidence>
<evidence type="ECO:0000259" key="7">
    <source>
        <dbReference type="PROSITE" id="PS50048"/>
    </source>
</evidence>